<gene>
    <name evidence="2" type="primary">EPHX2_3</name>
    <name evidence="2" type="ORF">LSUE1_G003078</name>
</gene>
<sequence length="216" mass="24070">MAADIAELLSHGGAGRVVGVGHDWGAFLLSRLANYYPSLVSKLMFLDTGYTAPGTSLSFSNIKLIDFMVQQQLKYAVFGYFLFFDEHGAAALMNPNVESVESLFHSRDEEVIRGIWAPKMGFGRGWRADQAEFRKQAQLHNINAADEADRNKEIKQPTLLITTQNPISVSADFPAQMKPYMRNLEVVSGVEAGHWAMLEAPDETNGILQRFLDRDS</sequence>
<evidence type="ECO:0000313" key="2">
    <source>
        <dbReference type="EMBL" id="TVY82516.1"/>
    </source>
</evidence>
<accession>A0A8T9CB47</accession>
<keyword evidence="2" id="KW-0378">Hydrolase</keyword>
<dbReference type="InterPro" id="IPR000073">
    <property type="entry name" value="AB_hydrolase_1"/>
</dbReference>
<feature type="domain" description="AB hydrolase-1" evidence="1">
    <location>
        <begin position="3"/>
        <end position="205"/>
    </location>
</feature>
<proteinExistence type="predicted"/>
<evidence type="ECO:0000259" key="1">
    <source>
        <dbReference type="Pfam" id="PF12697"/>
    </source>
</evidence>
<dbReference type="GO" id="GO:0047372">
    <property type="term" value="F:monoacylglycerol lipase activity"/>
    <property type="evidence" value="ECO:0007669"/>
    <property type="project" value="TreeGrafter"/>
</dbReference>
<organism evidence="2 3">
    <name type="scientific">Lachnellula suecica</name>
    <dbReference type="NCBI Taxonomy" id="602035"/>
    <lineage>
        <taxon>Eukaryota</taxon>
        <taxon>Fungi</taxon>
        <taxon>Dikarya</taxon>
        <taxon>Ascomycota</taxon>
        <taxon>Pezizomycotina</taxon>
        <taxon>Leotiomycetes</taxon>
        <taxon>Helotiales</taxon>
        <taxon>Lachnaceae</taxon>
        <taxon>Lachnellula</taxon>
    </lineage>
</organism>
<dbReference type="InterPro" id="IPR029058">
    <property type="entry name" value="AB_hydrolase_fold"/>
</dbReference>
<dbReference type="OrthoDB" id="284184at2759"/>
<dbReference type="Pfam" id="PF12697">
    <property type="entry name" value="Abhydrolase_6"/>
    <property type="match status" value="1"/>
</dbReference>
<reference evidence="2 3" key="1">
    <citation type="submission" date="2018-05" db="EMBL/GenBank/DDBJ databases">
        <title>Genome sequencing and assembly of the regulated plant pathogen Lachnellula willkommii and related sister species for the development of diagnostic species identification markers.</title>
        <authorList>
            <person name="Giroux E."/>
            <person name="Bilodeau G."/>
        </authorList>
    </citation>
    <scope>NUCLEOTIDE SEQUENCE [LARGE SCALE GENOMIC DNA]</scope>
    <source>
        <strain evidence="2 3">CBS 268.59</strain>
    </source>
</reference>
<dbReference type="PANTHER" id="PTHR43798:SF33">
    <property type="entry name" value="HYDROLASE, PUTATIVE (AFU_ORTHOLOGUE AFUA_2G14860)-RELATED"/>
    <property type="match status" value="1"/>
</dbReference>
<evidence type="ECO:0000313" key="3">
    <source>
        <dbReference type="Proteomes" id="UP000469558"/>
    </source>
</evidence>
<dbReference type="GO" id="GO:0046464">
    <property type="term" value="P:acylglycerol catabolic process"/>
    <property type="evidence" value="ECO:0007669"/>
    <property type="project" value="TreeGrafter"/>
</dbReference>
<dbReference type="AlphaFoldDB" id="A0A8T9CB47"/>
<dbReference type="SUPFAM" id="SSF53474">
    <property type="entry name" value="alpha/beta-Hydrolases"/>
    <property type="match status" value="1"/>
</dbReference>
<dbReference type="Gene3D" id="3.40.50.1820">
    <property type="entry name" value="alpha/beta hydrolase"/>
    <property type="match status" value="1"/>
</dbReference>
<dbReference type="Proteomes" id="UP000469558">
    <property type="component" value="Unassembled WGS sequence"/>
</dbReference>
<dbReference type="PANTHER" id="PTHR43798">
    <property type="entry name" value="MONOACYLGLYCEROL LIPASE"/>
    <property type="match status" value="1"/>
</dbReference>
<keyword evidence="3" id="KW-1185">Reference proteome</keyword>
<dbReference type="InterPro" id="IPR050266">
    <property type="entry name" value="AB_hydrolase_sf"/>
</dbReference>
<protein>
    <submittedName>
        <fullName evidence="2">Bifunctional epoxide hydrolase</fullName>
    </submittedName>
</protein>
<name>A0A8T9CB47_9HELO</name>
<comment type="caution">
    <text evidence="2">The sequence shown here is derived from an EMBL/GenBank/DDBJ whole genome shotgun (WGS) entry which is preliminary data.</text>
</comment>
<dbReference type="EMBL" id="QGMK01000308">
    <property type="protein sequence ID" value="TVY82516.1"/>
    <property type="molecule type" value="Genomic_DNA"/>
</dbReference>
<dbReference type="GO" id="GO:0016020">
    <property type="term" value="C:membrane"/>
    <property type="evidence" value="ECO:0007669"/>
    <property type="project" value="TreeGrafter"/>
</dbReference>